<organism evidence="2 3">
    <name type="scientific">Myxozyma melibiosi</name>
    <dbReference type="NCBI Taxonomy" id="54550"/>
    <lineage>
        <taxon>Eukaryota</taxon>
        <taxon>Fungi</taxon>
        <taxon>Dikarya</taxon>
        <taxon>Ascomycota</taxon>
        <taxon>Saccharomycotina</taxon>
        <taxon>Lipomycetes</taxon>
        <taxon>Lipomycetales</taxon>
        <taxon>Lipomycetaceae</taxon>
        <taxon>Myxozyma</taxon>
    </lineage>
</organism>
<dbReference type="RefSeq" id="XP_064766169.1">
    <property type="nucleotide sequence ID" value="XM_064915445.1"/>
</dbReference>
<name>A0ABR1EZV4_9ASCO</name>
<evidence type="ECO:0000313" key="2">
    <source>
        <dbReference type="EMBL" id="KAK7203136.1"/>
    </source>
</evidence>
<comment type="caution">
    <text evidence="2">The sequence shown here is derived from an EMBL/GenBank/DDBJ whole genome shotgun (WGS) entry which is preliminary data.</text>
</comment>
<dbReference type="GeneID" id="90040957"/>
<gene>
    <name evidence="2" type="ORF">BZA70DRAFT_82454</name>
</gene>
<protein>
    <submittedName>
        <fullName evidence="2">Uncharacterized protein</fullName>
    </submittedName>
</protein>
<evidence type="ECO:0000256" key="1">
    <source>
        <dbReference type="SAM" id="MobiDB-lite"/>
    </source>
</evidence>
<dbReference type="Proteomes" id="UP001498771">
    <property type="component" value="Unassembled WGS sequence"/>
</dbReference>
<evidence type="ECO:0000313" key="3">
    <source>
        <dbReference type="Proteomes" id="UP001498771"/>
    </source>
</evidence>
<proteinExistence type="predicted"/>
<sequence>MFQGFTRKSHSTLSLPRALILLTAFGFIALSVSYVFFSADLEFPRLSPFTLSTSSPQVAASPPGHHFGLTTPEGIRSSVIFQYEQNHMLMSDPQPLRHLQYCSNPKHTAESSTVLVSESGDEGTLARIDFPWYGPNTPIRFNPSILPYPKGSPNPYFALARSSDKSEFDSKEPVRSHMVYCDMAWGKSQGAERQVLQCQTDLVTYDFPEWESPKGSCQGKYAVLSEKVGATDARLFFSPEGEPLMIVGDHGKGNCWSQYIIDLRMIIPDIGRKMNISHVPVRFKEPTELPRDEYHMIEKNWFVFFDEHDKPYVQRAIENRSISSIESLFEGRSDAAQNQNLLGAHETPKCIKSLKKDFHDPDKPFVNEIHQGSNSLRVTLCDFPCIPTIHNTVNIEIFQIKYLSFLEIFYRRYVVLTNITAPFNVVGRSSNIIYVGADEKSFIFTVSMTWDHNNRRNRDAWNDHVYGGKEVWNVLEDQEAEEYENGLNEKLLEPSFDVPIYSDSDPSSENGFGGHEDLETGKTVSANDYDAGMDDASGSPARTGTPADPATPDKIPSYDPQFNKDPAEHDALPPITELFDDHPELRNGSTVGMESYDKDPAMHDKTVPIKEYLENKADSSPLSIGEVYDENPALHDATDSIKDSFEKDPAYHDRLPVPSNATSIPVKSTESEDGFERLKRGFSYITKRMLGKRNTPLVDEEVEEMAFEEDTSIIDAYARVYGMPNSTEKNNLVNDYYHGWLDDTVMIHLGISDSDGGVMHVKARNLLDCLTLCSEDDEH</sequence>
<reference evidence="2 3" key="1">
    <citation type="submission" date="2024-03" db="EMBL/GenBank/DDBJ databases">
        <title>Genome-scale model development and genomic sequencing of the oleaginous clade Lipomyces.</title>
        <authorList>
            <consortium name="Lawrence Berkeley National Laboratory"/>
            <person name="Czajka J.J."/>
            <person name="Han Y."/>
            <person name="Kim J."/>
            <person name="Mondo S.J."/>
            <person name="Hofstad B.A."/>
            <person name="Robles A."/>
            <person name="Haridas S."/>
            <person name="Riley R."/>
            <person name="LaButti K."/>
            <person name="Pangilinan J."/>
            <person name="Andreopoulos W."/>
            <person name="Lipzen A."/>
            <person name="Yan J."/>
            <person name="Wang M."/>
            <person name="Ng V."/>
            <person name="Grigoriev I.V."/>
            <person name="Spatafora J.W."/>
            <person name="Magnuson J.K."/>
            <person name="Baker S.E."/>
            <person name="Pomraning K.R."/>
        </authorList>
    </citation>
    <scope>NUCLEOTIDE SEQUENCE [LARGE SCALE GENOMIC DNA]</scope>
    <source>
        <strain evidence="2 3">Phaff 52-87</strain>
    </source>
</reference>
<dbReference type="EMBL" id="JBBJBU010000013">
    <property type="protein sequence ID" value="KAK7203136.1"/>
    <property type="molecule type" value="Genomic_DNA"/>
</dbReference>
<keyword evidence="3" id="KW-1185">Reference proteome</keyword>
<accession>A0ABR1EZV4</accession>
<feature type="region of interest" description="Disordered" evidence="1">
    <location>
        <begin position="498"/>
        <end position="556"/>
    </location>
</feature>